<gene>
    <name evidence="4" type="ORF">CLV34_2678</name>
</gene>
<reference evidence="4 5" key="1">
    <citation type="submission" date="2017-11" db="EMBL/GenBank/DDBJ databases">
        <title>Genomic Encyclopedia of Archaeal and Bacterial Type Strains, Phase II (KMG-II): From Individual Species to Whole Genera.</title>
        <authorList>
            <person name="Goeker M."/>
        </authorList>
    </citation>
    <scope>NUCLEOTIDE SEQUENCE [LARGE SCALE GENOMIC DNA]</scope>
    <source>
        <strain evidence="4 5">DSM 22413</strain>
    </source>
</reference>
<keyword evidence="2" id="KW-0732">Signal</keyword>
<keyword evidence="4" id="KW-0378">Hydrolase</keyword>
<dbReference type="AlphaFoldDB" id="A0A2M8W749"/>
<sequence length="254" mass="26694">MTLLVLVPALVVGGAVAAAVAIDPSSTPEHADAAARVDRPAPSPTPRATPTRAATPAEPTFTAAQLDDPTSTLVVVDKQRPFHPKDWAPADLVRVGTGSEQLRPEAATALGHLFAAAKKAGKPLVVHSAYRSYPVQVSTYEGWVAKFGKKSADAQSARPGYSEHQSGLALDVLDAGSCGALSCFGTTPQAAWLGANAWRYGFVVRYPKGEQAVTGYVYEPWHIRYVGTAVAKGMHDSGETVLETYVGLPAAPDY</sequence>
<feature type="compositionally biased region" description="Basic and acidic residues" evidence="1">
    <location>
        <begin position="29"/>
        <end position="39"/>
    </location>
</feature>
<dbReference type="EMBL" id="PGTZ01000010">
    <property type="protein sequence ID" value="PJI86755.1"/>
    <property type="molecule type" value="Genomic_DNA"/>
</dbReference>
<evidence type="ECO:0000256" key="1">
    <source>
        <dbReference type="SAM" id="MobiDB-lite"/>
    </source>
</evidence>
<dbReference type="InterPro" id="IPR003709">
    <property type="entry name" value="VanY-like_core_dom"/>
</dbReference>
<dbReference type="GO" id="GO:0006508">
    <property type="term" value="P:proteolysis"/>
    <property type="evidence" value="ECO:0007669"/>
    <property type="project" value="InterPro"/>
</dbReference>
<dbReference type="OrthoDB" id="9792074at2"/>
<dbReference type="SUPFAM" id="SSF55166">
    <property type="entry name" value="Hedgehog/DD-peptidase"/>
    <property type="match status" value="1"/>
</dbReference>
<feature type="region of interest" description="Disordered" evidence="1">
    <location>
        <begin position="25"/>
        <end position="57"/>
    </location>
</feature>
<feature type="compositionally biased region" description="Low complexity" evidence="1">
    <location>
        <begin position="48"/>
        <end position="57"/>
    </location>
</feature>
<feature type="domain" description="D-alanyl-D-alanine carboxypeptidase-like core" evidence="3">
    <location>
        <begin position="100"/>
        <end position="227"/>
    </location>
</feature>
<keyword evidence="4" id="KW-0121">Carboxypeptidase</keyword>
<feature type="chain" id="PRO_5039406680" evidence="2">
    <location>
        <begin position="18"/>
        <end position="254"/>
    </location>
</feature>
<keyword evidence="4" id="KW-0645">Protease</keyword>
<evidence type="ECO:0000313" key="5">
    <source>
        <dbReference type="Proteomes" id="UP000231586"/>
    </source>
</evidence>
<dbReference type="Gene3D" id="3.30.1380.10">
    <property type="match status" value="1"/>
</dbReference>
<organism evidence="4 5">
    <name type="scientific">Luteimicrobium subarcticum</name>
    <dbReference type="NCBI Taxonomy" id="620910"/>
    <lineage>
        <taxon>Bacteria</taxon>
        <taxon>Bacillati</taxon>
        <taxon>Actinomycetota</taxon>
        <taxon>Actinomycetes</taxon>
        <taxon>Micrococcales</taxon>
        <taxon>Luteimicrobium</taxon>
    </lineage>
</organism>
<evidence type="ECO:0000259" key="3">
    <source>
        <dbReference type="Pfam" id="PF02557"/>
    </source>
</evidence>
<dbReference type="GO" id="GO:0004180">
    <property type="term" value="F:carboxypeptidase activity"/>
    <property type="evidence" value="ECO:0007669"/>
    <property type="project" value="UniProtKB-KW"/>
</dbReference>
<dbReference type="PANTHER" id="PTHR34385">
    <property type="entry name" value="D-ALANYL-D-ALANINE CARBOXYPEPTIDASE"/>
    <property type="match status" value="1"/>
</dbReference>
<name>A0A2M8W749_9MICO</name>
<dbReference type="Pfam" id="PF02557">
    <property type="entry name" value="VanY"/>
    <property type="match status" value="1"/>
</dbReference>
<protein>
    <submittedName>
        <fullName evidence="4">D-alanyl-D-alanine carboxypeptidase</fullName>
    </submittedName>
</protein>
<dbReference type="InterPro" id="IPR052179">
    <property type="entry name" value="DD-CPase-like"/>
</dbReference>
<dbReference type="PANTHER" id="PTHR34385:SF1">
    <property type="entry name" value="PEPTIDOGLYCAN L-ALANYL-D-GLUTAMATE ENDOPEPTIDASE CWLK"/>
    <property type="match status" value="1"/>
</dbReference>
<accession>A0A2M8W749</accession>
<dbReference type="CDD" id="cd14852">
    <property type="entry name" value="LD-carboxypeptidase"/>
    <property type="match status" value="1"/>
</dbReference>
<evidence type="ECO:0000256" key="2">
    <source>
        <dbReference type="SAM" id="SignalP"/>
    </source>
</evidence>
<feature type="signal peptide" evidence="2">
    <location>
        <begin position="1"/>
        <end position="17"/>
    </location>
</feature>
<comment type="caution">
    <text evidence="4">The sequence shown here is derived from an EMBL/GenBank/DDBJ whole genome shotgun (WGS) entry which is preliminary data.</text>
</comment>
<keyword evidence="5" id="KW-1185">Reference proteome</keyword>
<dbReference type="InterPro" id="IPR009045">
    <property type="entry name" value="Zn_M74/Hedgehog-like"/>
</dbReference>
<evidence type="ECO:0000313" key="4">
    <source>
        <dbReference type="EMBL" id="PJI86755.1"/>
    </source>
</evidence>
<proteinExistence type="predicted"/>
<dbReference type="Proteomes" id="UP000231586">
    <property type="component" value="Unassembled WGS sequence"/>
</dbReference>
<dbReference type="InterPro" id="IPR058193">
    <property type="entry name" value="VanY/YodJ_core_dom"/>
</dbReference>